<dbReference type="InterPro" id="IPR041694">
    <property type="entry name" value="ADH_N_2"/>
</dbReference>
<dbReference type="Gene3D" id="3.90.180.10">
    <property type="entry name" value="Medium-chain alcohol dehydrogenases, catalytic domain"/>
    <property type="match status" value="1"/>
</dbReference>
<dbReference type="Pfam" id="PF16884">
    <property type="entry name" value="ADH_N_2"/>
    <property type="match status" value="1"/>
</dbReference>
<accession>A0A9P0QUV8</accession>
<gene>
    <name evidence="3" type="ORF">CLIB1423_26S01310</name>
</gene>
<dbReference type="PANTHER" id="PTHR43205">
    <property type="entry name" value="PROSTAGLANDIN REDUCTASE"/>
    <property type="match status" value="1"/>
</dbReference>
<dbReference type="PANTHER" id="PTHR43205:SF19">
    <property type="entry name" value="ENOYL REDUCTASE (ER) DOMAIN-CONTAINING PROTEIN"/>
    <property type="match status" value="1"/>
</dbReference>
<dbReference type="InterPro" id="IPR020843">
    <property type="entry name" value="ER"/>
</dbReference>
<dbReference type="InterPro" id="IPR045010">
    <property type="entry name" value="MDR_fam"/>
</dbReference>
<dbReference type="SMART" id="SM00829">
    <property type="entry name" value="PKS_ER"/>
    <property type="match status" value="1"/>
</dbReference>
<evidence type="ECO:0000313" key="4">
    <source>
        <dbReference type="Proteomes" id="UP000837801"/>
    </source>
</evidence>
<dbReference type="InterPro" id="IPR013149">
    <property type="entry name" value="ADH-like_C"/>
</dbReference>
<dbReference type="OrthoDB" id="809632at2759"/>
<evidence type="ECO:0000256" key="1">
    <source>
        <dbReference type="ARBA" id="ARBA00023002"/>
    </source>
</evidence>
<dbReference type="AlphaFoldDB" id="A0A9P0QUV8"/>
<dbReference type="InterPro" id="IPR011032">
    <property type="entry name" value="GroES-like_sf"/>
</dbReference>
<dbReference type="SUPFAM" id="SSF50129">
    <property type="entry name" value="GroES-like"/>
    <property type="match status" value="1"/>
</dbReference>
<dbReference type="Pfam" id="PF00107">
    <property type="entry name" value="ADH_zinc_N"/>
    <property type="match status" value="1"/>
</dbReference>
<dbReference type="InterPro" id="IPR036291">
    <property type="entry name" value="NAD(P)-bd_dom_sf"/>
</dbReference>
<organism evidence="3 4">
    <name type="scientific">[Candida] railenensis</name>
    <dbReference type="NCBI Taxonomy" id="45579"/>
    <lineage>
        <taxon>Eukaryota</taxon>
        <taxon>Fungi</taxon>
        <taxon>Dikarya</taxon>
        <taxon>Ascomycota</taxon>
        <taxon>Saccharomycotina</taxon>
        <taxon>Pichiomycetes</taxon>
        <taxon>Debaryomycetaceae</taxon>
        <taxon>Kurtzmaniella</taxon>
    </lineage>
</organism>
<dbReference type="SUPFAM" id="SSF51735">
    <property type="entry name" value="NAD(P)-binding Rossmann-fold domains"/>
    <property type="match status" value="1"/>
</dbReference>
<dbReference type="CDD" id="cd05288">
    <property type="entry name" value="PGDH"/>
    <property type="match status" value="1"/>
</dbReference>
<keyword evidence="1" id="KW-0560">Oxidoreductase</keyword>
<reference evidence="3" key="1">
    <citation type="submission" date="2022-03" db="EMBL/GenBank/DDBJ databases">
        <authorList>
            <person name="Legras J.-L."/>
            <person name="Devillers H."/>
            <person name="Grondin C."/>
        </authorList>
    </citation>
    <scope>NUCLEOTIDE SEQUENCE</scope>
    <source>
        <strain evidence="3">CLIB 1423</strain>
    </source>
</reference>
<dbReference type="GO" id="GO:0016628">
    <property type="term" value="F:oxidoreductase activity, acting on the CH-CH group of donors, NAD or NADP as acceptor"/>
    <property type="evidence" value="ECO:0007669"/>
    <property type="project" value="InterPro"/>
</dbReference>
<dbReference type="Proteomes" id="UP000837801">
    <property type="component" value="Unassembled WGS sequence"/>
</dbReference>
<protein>
    <submittedName>
        <fullName evidence="3">Uncharacterized membrane protein</fullName>
    </submittedName>
</protein>
<keyword evidence="4" id="KW-1185">Reference proteome</keyword>
<sequence>MSSIPTTQNIVLVNKQPESAVNFSLGEEDSTFKIVSKPFSESDLKDGQLLLKNLYFSNEPAQRGWMQKPDPNSKIPSRSYSAPIGDNDPVKCVTLSEVVLSKSEKFSVGDKLVGMFYWGDYSVSSEAAVFNKIDESLGVPLTYYLSHLGMTALTAYFGLVDIGKVQKGQTVVVSAASGATGSLAVQIAKNILGAGKVIGISGSDEKCRWVESLGADKCVNYKSDTFHDELRDAIGPDFADVYFDNVGGEILNYTLKLIKDHGIVVACGAIASYNDKSKGAITNWNSIVVQKLTVQGFIILEYTKRFPEAIAALSKGLKDGSIKAGEGINVVDLSKEENIWEQVPQVWKQLFTSKGNGKLITKVV</sequence>
<comment type="caution">
    <text evidence="3">The sequence shown here is derived from an EMBL/GenBank/DDBJ whole genome shotgun (WGS) entry which is preliminary data.</text>
</comment>
<name>A0A9P0QUV8_9ASCO</name>
<feature type="domain" description="Enoyl reductase (ER)" evidence="2">
    <location>
        <begin position="26"/>
        <end position="361"/>
    </location>
</feature>
<dbReference type="Gene3D" id="3.40.50.720">
    <property type="entry name" value="NAD(P)-binding Rossmann-like Domain"/>
    <property type="match status" value="1"/>
</dbReference>
<dbReference type="FunFam" id="3.40.50.720:FF:000121">
    <property type="entry name" value="Prostaglandin reductase 2"/>
    <property type="match status" value="1"/>
</dbReference>
<evidence type="ECO:0000259" key="2">
    <source>
        <dbReference type="SMART" id="SM00829"/>
    </source>
</evidence>
<proteinExistence type="predicted"/>
<dbReference type="EMBL" id="CAKXYY010000026">
    <property type="protein sequence ID" value="CAH2355461.1"/>
    <property type="molecule type" value="Genomic_DNA"/>
</dbReference>
<evidence type="ECO:0000313" key="3">
    <source>
        <dbReference type="EMBL" id="CAH2355461.1"/>
    </source>
</evidence>